<dbReference type="PANTHER" id="PTHR11324:SF16">
    <property type="entry name" value="PDZ DOMAIN-CONTAINING PROTEIN 2"/>
    <property type="match status" value="1"/>
</dbReference>
<feature type="region of interest" description="Disordered" evidence="1">
    <location>
        <begin position="136"/>
        <end position="159"/>
    </location>
</feature>
<evidence type="ECO:0000256" key="1">
    <source>
        <dbReference type="SAM" id="MobiDB-lite"/>
    </source>
</evidence>
<feature type="compositionally biased region" description="Low complexity" evidence="1">
    <location>
        <begin position="694"/>
        <end position="720"/>
    </location>
</feature>
<feature type="region of interest" description="Disordered" evidence="1">
    <location>
        <begin position="335"/>
        <end position="355"/>
    </location>
</feature>
<reference evidence="4" key="1">
    <citation type="submission" date="2025-08" db="UniProtKB">
        <authorList>
            <consortium name="RefSeq"/>
        </authorList>
    </citation>
    <scope>IDENTIFICATION</scope>
    <source>
        <tissue evidence="4">Whole organism</tissue>
    </source>
</reference>
<protein>
    <submittedName>
        <fullName evidence="4">Uncharacterized protein LOC113208308</fullName>
    </submittedName>
</protein>
<feature type="region of interest" description="Disordered" evidence="1">
    <location>
        <begin position="223"/>
        <end position="306"/>
    </location>
</feature>
<dbReference type="AlphaFoldDB" id="A0A9C6WY52"/>
<dbReference type="Gene3D" id="2.30.42.10">
    <property type="match status" value="2"/>
</dbReference>
<feature type="region of interest" description="Disordered" evidence="1">
    <location>
        <begin position="1"/>
        <end position="70"/>
    </location>
</feature>
<feature type="domain" description="PDZ" evidence="2">
    <location>
        <begin position="757"/>
        <end position="831"/>
    </location>
</feature>
<feature type="region of interest" description="Disordered" evidence="1">
    <location>
        <begin position="633"/>
        <end position="743"/>
    </location>
</feature>
<feature type="region of interest" description="Disordered" evidence="1">
    <location>
        <begin position="88"/>
        <end position="117"/>
    </location>
</feature>
<feature type="compositionally biased region" description="Polar residues" evidence="1">
    <location>
        <begin position="339"/>
        <end position="350"/>
    </location>
</feature>
<dbReference type="GeneID" id="113208308"/>
<feature type="compositionally biased region" description="Basic and acidic residues" evidence="1">
    <location>
        <begin position="14"/>
        <end position="26"/>
    </location>
</feature>
<organism evidence="3 4">
    <name type="scientific">Frankliniella occidentalis</name>
    <name type="common">Western flower thrips</name>
    <name type="synonym">Euthrips occidentalis</name>
    <dbReference type="NCBI Taxonomy" id="133901"/>
    <lineage>
        <taxon>Eukaryota</taxon>
        <taxon>Metazoa</taxon>
        <taxon>Ecdysozoa</taxon>
        <taxon>Arthropoda</taxon>
        <taxon>Hexapoda</taxon>
        <taxon>Insecta</taxon>
        <taxon>Pterygota</taxon>
        <taxon>Neoptera</taxon>
        <taxon>Paraneoptera</taxon>
        <taxon>Thysanoptera</taxon>
        <taxon>Terebrantia</taxon>
        <taxon>Thripoidea</taxon>
        <taxon>Thripidae</taxon>
        <taxon>Frankliniella</taxon>
    </lineage>
</organism>
<dbReference type="Pfam" id="PF00595">
    <property type="entry name" value="PDZ"/>
    <property type="match status" value="2"/>
</dbReference>
<feature type="compositionally biased region" description="Low complexity" evidence="1">
    <location>
        <begin position="656"/>
        <end position="671"/>
    </location>
</feature>
<dbReference type="CDD" id="cd00136">
    <property type="entry name" value="PDZ_canonical"/>
    <property type="match status" value="1"/>
</dbReference>
<dbReference type="InterPro" id="IPR001478">
    <property type="entry name" value="PDZ"/>
</dbReference>
<feature type="compositionally biased region" description="Polar residues" evidence="1">
    <location>
        <begin position="261"/>
        <end position="270"/>
    </location>
</feature>
<evidence type="ECO:0000313" key="4">
    <source>
        <dbReference type="RefSeq" id="XP_052122960.1"/>
    </source>
</evidence>
<dbReference type="PROSITE" id="PS50106">
    <property type="entry name" value="PDZ"/>
    <property type="match status" value="2"/>
</dbReference>
<dbReference type="OrthoDB" id="6022711at2759"/>
<feature type="compositionally biased region" description="Low complexity" evidence="1">
    <location>
        <begin position="633"/>
        <end position="644"/>
    </location>
</feature>
<feature type="compositionally biased region" description="Polar residues" evidence="1">
    <location>
        <begin position="475"/>
        <end position="485"/>
    </location>
</feature>
<dbReference type="RefSeq" id="XP_052122960.1">
    <property type="nucleotide sequence ID" value="XM_052267000.1"/>
</dbReference>
<sequence>MTTALDSHSIGDPTESKWDSLKRSDSSELLAVSPGRRRHWSPNKPNGAAPASAPNAFGAVGANGAPRGKRISRVESLRNLFARSEHKYTTSVPARAAPRARPPPAAAPAAPTDSDWVKEECQRGLADLYEQDTLLLGPAAGRPPAPRKRPAAAAPGGSSDPVALLERLLGGGSGSASGAAALGSGSLSYEDLLTAVRALASETDPERLRYAALLSLWQLDEDQEADSPPEQHRTSVAARISGRLSVLTEETHSVGGRTPERSNSAASDRGSSPHKRRHNSVTEGSGSGSGRLRVSSSSCENLLHHSGPPAGPPVQLSVDDLCVFLNNLLLVKSDESGYESDSTRNGSESPRGSIRSSSAAAACLEAFPRPRPAVSRSASNTSSVVEDDVFLESGTEHLPVERSTSSDCGEEGGVCSSSALFARKRGIRRGDVKTLGILANRRTSLACDRCKTSVSSEASSVDGDGSSIHPEPPTSRAQLLSQRLSQPRCAPTPGGQGARKPPPHSAARPTGLHSMLSQSTLSLTTVSAGTGGSGGGGGVVGAYGKEFKTIRITRDARGDLGVLIERREPGPASYIVSGIETGSAAYIDGRLRVGDELIKVSGRRMRGLTLQEARSALRSSPQQVEVVIARVPGAAEPAERAPTPTQGPGRAEELEPASGPALAAAGPAEAAKVTGMRKFSYRTEQVTPRRKVNSSSSSGSPATSSSGASSSSSSGTSSSGHAPLPLPRHGGRRGSAAFGALGTLPRRPKSLSMSLFTVIFQKGTGHKSLGFSIVGGQDSPKGSMGIFVKTIFETGQAAEEGTLREGDEILAVNGTPLQGLAHSEAISVFKDIKIGSVLLHVGRRDQLHKRSSKSKSCDGLDKFD</sequence>
<feature type="region of interest" description="Disordered" evidence="1">
    <location>
        <begin position="456"/>
        <end position="511"/>
    </location>
</feature>
<accession>A0A9C6WY52</accession>
<evidence type="ECO:0000313" key="3">
    <source>
        <dbReference type="Proteomes" id="UP000504606"/>
    </source>
</evidence>
<keyword evidence="3" id="KW-1185">Reference proteome</keyword>
<dbReference type="CDD" id="cd06759">
    <property type="entry name" value="PDZ3_PDZD2-PDZ1_hPro-IL-16-like"/>
    <property type="match status" value="1"/>
</dbReference>
<evidence type="ECO:0000259" key="2">
    <source>
        <dbReference type="PROSITE" id="PS50106"/>
    </source>
</evidence>
<name>A0A9C6WY52_FRAOC</name>
<dbReference type="InterPro" id="IPR036034">
    <property type="entry name" value="PDZ_sf"/>
</dbReference>
<dbReference type="SMART" id="SM00228">
    <property type="entry name" value="PDZ"/>
    <property type="match status" value="2"/>
</dbReference>
<proteinExistence type="predicted"/>
<dbReference type="KEGG" id="foc:113208308"/>
<feature type="domain" description="PDZ" evidence="2">
    <location>
        <begin position="549"/>
        <end position="632"/>
    </location>
</feature>
<feature type="compositionally biased region" description="Low complexity" evidence="1">
    <location>
        <begin position="42"/>
        <end position="59"/>
    </location>
</feature>
<gene>
    <name evidence="4" type="primary">LOC113208308</name>
</gene>
<dbReference type="Proteomes" id="UP000504606">
    <property type="component" value="Unplaced"/>
</dbReference>
<dbReference type="SUPFAM" id="SSF50156">
    <property type="entry name" value="PDZ domain-like"/>
    <property type="match status" value="2"/>
</dbReference>
<dbReference type="PANTHER" id="PTHR11324">
    <property type="entry name" value="IL16-RELATED"/>
    <property type="match status" value="1"/>
</dbReference>